<evidence type="ECO:0000256" key="6">
    <source>
        <dbReference type="SAM" id="Phobius"/>
    </source>
</evidence>
<dbReference type="PANTHER" id="PTHR23514">
    <property type="entry name" value="BYPASS OF STOP CODON PROTEIN 6"/>
    <property type="match status" value="1"/>
</dbReference>
<feature type="transmembrane region" description="Helical" evidence="6">
    <location>
        <begin position="382"/>
        <end position="404"/>
    </location>
</feature>
<feature type="transmembrane region" description="Helical" evidence="6">
    <location>
        <begin position="112"/>
        <end position="130"/>
    </location>
</feature>
<evidence type="ECO:0000259" key="7">
    <source>
        <dbReference type="PROSITE" id="PS50850"/>
    </source>
</evidence>
<evidence type="ECO:0000256" key="2">
    <source>
        <dbReference type="ARBA" id="ARBA00022692"/>
    </source>
</evidence>
<feature type="transmembrane region" description="Helical" evidence="6">
    <location>
        <begin position="225"/>
        <end position="244"/>
    </location>
</feature>
<keyword evidence="4 6" id="KW-0472">Membrane</keyword>
<dbReference type="PANTHER" id="PTHR23514:SF13">
    <property type="entry name" value="INNER MEMBRANE PROTEIN YBJJ"/>
    <property type="match status" value="1"/>
</dbReference>
<sequence>MSAPDSPAAPAGRAPVDRSVRRARAAVSLLFLTNGALYANLVPRYPEIKAALELGNAQYGLAIAAFPAGALVAGMAAGPVIRRFRSSRVAAFGTVLTALCMLGAAVGPTWALLAGALFLAGAFDAVVDVAQNAHGLRVQRLYRRSVLNSFHALWSVGAVIGGLMGAAATGLGVSPGVHLAVAAVLLSATALTAYRWTLPGPDREEAAEADGGAEQEVRGVSGAAWTRYAILAALAVISIAGIMVEDAGSTWGAVYLSDHLGAPASLAAFGYIALVGAQFVGRMAGDALTDRFGQRAVARAGGAIAALGLGAALLFPSVPGTIAGFAAAGFGVATLIPSAMHAADELRGLKPGTGLALVSWLMRMGFLCSPPVVGAIADATTLRTGLMVVPVAGVVVVLLAGVLADRSGRAPGGRAPRVSEGAPPKAAATGAEPSARP</sequence>
<feature type="transmembrane region" description="Helical" evidence="6">
    <location>
        <begin position="59"/>
        <end position="77"/>
    </location>
</feature>
<dbReference type="InterPro" id="IPR036259">
    <property type="entry name" value="MFS_trans_sf"/>
</dbReference>
<dbReference type="SUPFAM" id="SSF103473">
    <property type="entry name" value="MFS general substrate transporter"/>
    <property type="match status" value="1"/>
</dbReference>
<feature type="region of interest" description="Disordered" evidence="5">
    <location>
        <begin position="408"/>
        <end position="437"/>
    </location>
</feature>
<dbReference type="RefSeq" id="WP_220561962.1">
    <property type="nucleotide sequence ID" value="NZ_CP074133.1"/>
</dbReference>
<reference evidence="8 9" key="1">
    <citation type="submission" date="2021-05" db="EMBL/GenBank/DDBJ databases">
        <title>Direct Submission.</title>
        <authorList>
            <person name="Li K."/>
            <person name="Gao J."/>
        </authorList>
    </citation>
    <scope>NUCLEOTIDE SEQUENCE [LARGE SCALE GENOMIC DNA]</scope>
    <source>
        <strain evidence="8 9">Mg02</strain>
    </source>
</reference>
<feature type="transmembrane region" description="Helical" evidence="6">
    <location>
        <begin position="355"/>
        <end position="376"/>
    </location>
</feature>
<dbReference type="InterPro" id="IPR051788">
    <property type="entry name" value="MFS_Transporter"/>
</dbReference>
<evidence type="ECO:0000256" key="3">
    <source>
        <dbReference type="ARBA" id="ARBA00022989"/>
    </source>
</evidence>
<keyword evidence="3 6" id="KW-1133">Transmembrane helix</keyword>
<accession>A0ABX8BEU7</accession>
<keyword evidence="2 6" id="KW-0812">Transmembrane</keyword>
<feature type="transmembrane region" description="Helical" evidence="6">
    <location>
        <begin position="89"/>
        <end position="106"/>
    </location>
</feature>
<dbReference type="InterPro" id="IPR020846">
    <property type="entry name" value="MFS_dom"/>
</dbReference>
<comment type="subcellular location">
    <subcellularLocation>
        <location evidence="1">Cell membrane</location>
        <topology evidence="1">Multi-pass membrane protein</topology>
    </subcellularLocation>
</comment>
<evidence type="ECO:0000256" key="4">
    <source>
        <dbReference type="ARBA" id="ARBA00023136"/>
    </source>
</evidence>
<dbReference type="Gene3D" id="1.20.1250.20">
    <property type="entry name" value="MFS general substrate transporter like domains"/>
    <property type="match status" value="2"/>
</dbReference>
<dbReference type="InterPro" id="IPR011701">
    <property type="entry name" value="MFS"/>
</dbReference>
<feature type="transmembrane region" description="Helical" evidence="6">
    <location>
        <begin position="296"/>
        <end position="315"/>
    </location>
</feature>
<dbReference type="Proteomes" id="UP000676079">
    <property type="component" value="Chromosome"/>
</dbReference>
<name>A0ABX8BEU7_9ACTN</name>
<proteinExistence type="predicted"/>
<feature type="domain" description="Major facilitator superfamily (MFS) profile" evidence="7">
    <location>
        <begin position="23"/>
        <end position="408"/>
    </location>
</feature>
<gene>
    <name evidence="8" type="ORF">KGD84_20030</name>
</gene>
<evidence type="ECO:0000256" key="1">
    <source>
        <dbReference type="ARBA" id="ARBA00004651"/>
    </source>
</evidence>
<dbReference type="Pfam" id="PF07690">
    <property type="entry name" value="MFS_1"/>
    <property type="match status" value="1"/>
</dbReference>
<feature type="transmembrane region" description="Helical" evidence="6">
    <location>
        <begin position="321"/>
        <end position="343"/>
    </location>
</feature>
<protein>
    <submittedName>
        <fullName evidence="8">MFS transporter</fullName>
    </submittedName>
</protein>
<feature type="transmembrane region" description="Helical" evidence="6">
    <location>
        <begin position="177"/>
        <end position="194"/>
    </location>
</feature>
<dbReference type="EMBL" id="CP074133">
    <property type="protein sequence ID" value="QUX20765.1"/>
    <property type="molecule type" value="Genomic_DNA"/>
</dbReference>
<organism evidence="8 9">
    <name type="scientific">Nocardiopsis changdeensis</name>
    <dbReference type="NCBI Taxonomy" id="2831969"/>
    <lineage>
        <taxon>Bacteria</taxon>
        <taxon>Bacillati</taxon>
        <taxon>Actinomycetota</taxon>
        <taxon>Actinomycetes</taxon>
        <taxon>Streptosporangiales</taxon>
        <taxon>Nocardiopsidaceae</taxon>
        <taxon>Nocardiopsis</taxon>
    </lineage>
</organism>
<feature type="transmembrane region" description="Helical" evidence="6">
    <location>
        <begin position="151"/>
        <end position="171"/>
    </location>
</feature>
<evidence type="ECO:0000313" key="8">
    <source>
        <dbReference type="EMBL" id="QUX20765.1"/>
    </source>
</evidence>
<feature type="transmembrane region" description="Helical" evidence="6">
    <location>
        <begin position="264"/>
        <end position="284"/>
    </location>
</feature>
<evidence type="ECO:0000256" key="5">
    <source>
        <dbReference type="SAM" id="MobiDB-lite"/>
    </source>
</evidence>
<evidence type="ECO:0000313" key="9">
    <source>
        <dbReference type="Proteomes" id="UP000676079"/>
    </source>
</evidence>
<dbReference type="CDD" id="cd17393">
    <property type="entry name" value="MFS_MosC_like"/>
    <property type="match status" value="1"/>
</dbReference>
<keyword evidence="9" id="KW-1185">Reference proteome</keyword>
<dbReference type="PROSITE" id="PS50850">
    <property type="entry name" value="MFS"/>
    <property type="match status" value="1"/>
</dbReference>